<evidence type="ECO:0000256" key="3">
    <source>
        <dbReference type="ARBA" id="ARBA00022917"/>
    </source>
</evidence>
<reference evidence="7 8" key="1">
    <citation type="journal article" date="2016" name="Front. Microbiol.">
        <title>Genome and transcriptome sequences reveal the specific parasitism of the nematophagous Purpureocillium lilacinum 36-1.</title>
        <authorList>
            <person name="Xie J."/>
            <person name="Li S."/>
            <person name="Mo C."/>
            <person name="Xiao X."/>
            <person name="Peng D."/>
            <person name="Wang G."/>
            <person name="Xiao Y."/>
        </authorList>
    </citation>
    <scope>NUCLEOTIDE SEQUENCE [LARGE SCALE GENOMIC DNA]</scope>
    <source>
        <strain evidence="7 8">36-1</strain>
    </source>
</reference>
<evidence type="ECO:0000256" key="2">
    <source>
        <dbReference type="ARBA" id="ARBA00022845"/>
    </source>
</evidence>
<organism evidence="7 8">
    <name type="scientific">Purpureocillium lilacinum</name>
    <name type="common">Paecilomyces lilacinus</name>
    <dbReference type="NCBI Taxonomy" id="33203"/>
    <lineage>
        <taxon>Eukaryota</taxon>
        <taxon>Fungi</taxon>
        <taxon>Dikarya</taxon>
        <taxon>Ascomycota</taxon>
        <taxon>Pezizomycotina</taxon>
        <taxon>Sordariomycetes</taxon>
        <taxon>Hypocreomycetidae</taxon>
        <taxon>Hypocreales</taxon>
        <taxon>Ophiocordycipitaceae</taxon>
        <taxon>Purpureocillium</taxon>
    </lineage>
</organism>
<dbReference type="Gene3D" id="3.30.780.10">
    <property type="entry name" value="SUI1-like domain"/>
    <property type="match status" value="1"/>
</dbReference>
<evidence type="ECO:0000256" key="4">
    <source>
        <dbReference type="ARBA" id="ARBA00060093"/>
    </source>
</evidence>
<comment type="caution">
    <text evidence="7">The sequence shown here is derived from an EMBL/GenBank/DDBJ whole genome shotgun (WGS) entry which is preliminary data.</text>
</comment>
<dbReference type="EMBL" id="LCWV01000008">
    <property type="protein sequence ID" value="PWI71178.1"/>
    <property type="molecule type" value="Genomic_DNA"/>
</dbReference>
<gene>
    <name evidence="7" type="ORF">PCL_12546</name>
</gene>
<dbReference type="AlphaFoldDB" id="A0A2U3E9J3"/>
<dbReference type="Proteomes" id="UP000245956">
    <property type="component" value="Unassembled WGS sequence"/>
</dbReference>
<evidence type="ECO:0000256" key="5">
    <source>
        <dbReference type="SAM" id="MobiDB-lite"/>
    </source>
</evidence>
<evidence type="ECO:0000256" key="1">
    <source>
        <dbReference type="ARBA" id="ARBA00005422"/>
    </source>
</evidence>
<dbReference type="FunFam" id="3.30.780.10:FF:000005">
    <property type="entry name" value="Sui1 translation initiation factor"/>
    <property type="match status" value="1"/>
</dbReference>
<keyword evidence="2" id="KW-0810">Translation regulation</keyword>
<dbReference type="PROSITE" id="PS50296">
    <property type="entry name" value="SUI1"/>
    <property type="match status" value="1"/>
</dbReference>
<dbReference type="InterPro" id="IPR005874">
    <property type="entry name" value="SUI1_euk"/>
</dbReference>
<dbReference type="NCBIfam" id="TIGR01160">
    <property type="entry name" value="SUI1_MOF2"/>
    <property type="match status" value="1"/>
</dbReference>
<dbReference type="GO" id="GO:0003743">
    <property type="term" value="F:translation initiation factor activity"/>
    <property type="evidence" value="ECO:0007669"/>
    <property type="project" value="UniProtKB-KW"/>
</dbReference>
<comment type="similarity">
    <text evidence="1">Belongs to the SUI1 family.</text>
</comment>
<dbReference type="InterPro" id="IPR036877">
    <property type="entry name" value="SUI1_dom_sf"/>
</dbReference>
<evidence type="ECO:0000313" key="7">
    <source>
        <dbReference type="EMBL" id="PWI71178.1"/>
    </source>
</evidence>
<name>A0A2U3E9J3_PURLI</name>
<keyword evidence="3" id="KW-0648">Protein biosynthesis</keyword>
<protein>
    <submittedName>
        <fullName evidence="7">Translation initiation factor</fullName>
    </submittedName>
</protein>
<comment type="function">
    <text evidence="4">Additional factor that functions in concert with eIF-2 and the initiator tRNA in directing the ribosome to the proper start site of translation.</text>
</comment>
<feature type="domain" description="SUI1" evidence="6">
    <location>
        <begin position="423"/>
        <end position="493"/>
    </location>
</feature>
<evidence type="ECO:0000313" key="8">
    <source>
        <dbReference type="Proteomes" id="UP000245956"/>
    </source>
</evidence>
<feature type="region of interest" description="Disordered" evidence="5">
    <location>
        <begin position="267"/>
        <end position="292"/>
    </location>
</feature>
<proteinExistence type="inferred from homology"/>
<dbReference type="InterPro" id="IPR001950">
    <property type="entry name" value="SUI1"/>
</dbReference>
<dbReference type="Pfam" id="PF01253">
    <property type="entry name" value="SUI1"/>
    <property type="match status" value="1"/>
</dbReference>
<keyword evidence="7" id="KW-0396">Initiation factor</keyword>
<dbReference type="SUPFAM" id="SSF55159">
    <property type="entry name" value="eIF1-like"/>
    <property type="match status" value="1"/>
</dbReference>
<sequence>MEGTCHGAVRHANAQVLPHHEVLRTLPTRRFDGVISCTAEPCALIVLLTRPGDRASLCASVCERGERSRTKRADACMQARYYLVHDEHDGRPDSDLCADDDDDVDASARARIMSLRIIKNHSSDGVVSPVCAAPVAAAALGVRPSNHTPTKESLPSPRLASWGGSRCACCAACAGLAATGWEVSDWAGLGWAGLGHSLCSLATHLPACDPPPPSARPLAPRTAPRSLLTGHSVSFHFTAPHLHLQPQQTQQQQHSPGRIRPSNALARKDKSSLPQKHLSARQTTALPPALHRRRRRLLPLPAQNPPPRKDRHTQTQRGDFFRPFAANQLSTLYKTHFPPTPRYLRVYVHRKSQDLRYALPLVPLVAPLCPRFPPVRRGRRLCAPASPPSPPLGLVLINRAKPAHPFAEADEDTGETKQTQNYIHIRIQQRNGRKTLTTVQGLPKKFDQKKILKVIKKKFACNGTIVNDTEMGEVIQLQGDQRKDVQEFLVDKKEGLELDPKTIKVHGF</sequence>
<accession>A0A2U3E9J3</accession>
<dbReference type="CDD" id="cd11566">
    <property type="entry name" value="eIF1_SUI1"/>
    <property type="match status" value="1"/>
</dbReference>
<evidence type="ECO:0000259" key="6">
    <source>
        <dbReference type="PROSITE" id="PS50296"/>
    </source>
</evidence>
<dbReference type="GO" id="GO:0006417">
    <property type="term" value="P:regulation of translation"/>
    <property type="evidence" value="ECO:0007669"/>
    <property type="project" value="UniProtKB-KW"/>
</dbReference>
<dbReference type="PANTHER" id="PTHR10388">
    <property type="entry name" value="EUKARYOTIC TRANSLATION INITIATION FACTOR SUI1"/>
    <property type="match status" value="1"/>
</dbReference>